<organism evidence="3 4">
    <name type="scientific">Allofournierella massiliensis</name>
    <dbReference type="NCBI Taxonomy" id="1650663"/>
    <lineage>
        <taxon>Bacteria</taxon>
        <taxon>Bacillati</taxon>
        <taxon>Bacillota</taxon>
        <taxon>Clostridia</taxon>
        <taxon>Eubacteriales</taxon>
        <taxon>Oscillospiraceae</taxon>
        <taxon>Allofournierella</taxon>
    </lineage>
</organism>
<dbReference type="EMBL" id="JAUDCL010000003">
    <property type="protein sequence ID" value="MDM8200295.1"/>
    <property type="molecule type" value="Genomic_DNA"/>
</dbReference>
<keyword evidence="2" id="KW-0812">Transmembrane</keyword>
<proteinExistence type="predicted"/>
<gene>
    <name evidence="3" type="ORF">QUW08_03135</name>
</gene>
<feature type="compositionally biased region" description="Basic residues" evidence="1">
    <location>
        <begin position="39"/>
        <end position="52"/>
    </location>
</feature>
<dbReference type="Proteomes" id="UP001529380">
    <property type="component" value="Unassembled WGS sequence"/>
</dbReference>
<feature type="transmembrane region" description="Helical" evidence="2">
    <location>
        <begin position="104"/>
        <end position="128"/>
    </location>
</feature>
<evidence type="ECO:0000256" key="1">
    <source>
        <dbReference type="SAM" id="MobiDB-lite"/>
    </source>
</evidence>
<evidence type="ECO:0000313" key="3">
    <source>
        <dbReference type="EMBL" id="MDM8200295.1"/>
    </source>
</evidence>
<dbReference type="RefSeq" id="WP_289599165.1">
    <property type="nucleotide sequence ID" value="NZ_JAUDCL010000003.1"/>
</dbReference>
<accession>A0ABT7UN17</accession>
<reference evidence="3 4" key="1">
    <citation type="submission" date="2023-06" db="EMBL/GenBank/DDBJ databases">
        <title>Identification and characterization of horizontal gene transfer across gut microbiota members of farm animals based on homology search.</title>
        <authorList>
            <person name="Schwarzerova J."/>
            <person name="Nykrynova M."/>
            <person name="Jureckova K."/>
            <person name="Cejkova D."/>
            <person name="Rychlik I."/>
        </authorList>
    </citation>
    <scope>NUCLEOTIDE SEQUENCE [LARGE SCALE GENOMIC DNA]</scope>
    <source>
        <strain evidence="3 4">ET340</strain>
    </source>
</reference>
<keyword evidence="2" id="KW-0472">Membrane</keyword>
<comment type="caution">
    <text evidence="3">The sequence shown here is derived from an EMBL/GenBank/DDBJ whole genome shotgun (WGS) entry which is preliminary data.</text>
</comment>
<keyword evidence="2" id="KW-1133">Transmembrane helix</keyword>
<evidence type="ECO:0000256" key="2">
    <source>
        <dbReference type="SAM" id="Phobius"/>
    </source>
</evidence>
<reference evidence="4" key="2">
    <citation type="submission" date="2023-06" db="EMBL/GenBank/DDBJ databases">
        <title>Identification and characterization of horizontal gene transfer across gut microbiota members of farm animals based on homology search.</title>
        <authorList>
            <person name="Zeman M."/>
            <person name="Kubasova T."/>
            <person name="Jahodarova E."/>
            <person name="Nykrynova M."/>
            <person name="Rychlik I."/>
        </authorList>
    </citation>
    <scope>NUCLEOTIDE SEQUENCE [LARGE SCALE GENOMIC DNA]</scope>
    <source>
        <strain evidence="4">ET340</strain>
    </source>
</reference>
<name>A0ABT7UN17_9FIRM</name>
<keyword evidence="4" id="KW-1185">Reference proteome</keyword>
<protein>
    <submittedName>
        <fullName evidence="3">Zinc ribbon domain-containing protein</fullName>
    </submittedName>
</protein>
<evidence type="ECO:0000313" key="4">
    <source>
        <dbReference type="Proteomes" id="UP001529380"/>
    </source>
</evidence>
<reference evidence="3 4" key="3">
    <citation type="submission" date="2023-06" db="EMBL/GenBank/DDBJ databases">
        <authorList>
            <person name="Zeman M."/>
            <person name="Kubasova T."/>
            <person name="Jahodarova E."/>
            <person name="Nykrynova M."/>
            <person name="Rychlik I."/>
        </authorList>
    </citation>
    <scope>NUCLEOTIDE SEQUENCE [LARGE SCALE GENOMIC DNA]</scope>
    <source>
        <strain evidence="3 4">ET340</strain>
    </source>
</reference>
<feature type="region of interest" description="Disordered" evidence="1">
    <location>
        <begin position="31"/>
        <end position="85"/>
    </location>
</feature>
<sequence length="129" mass="14475">MKFCPYCGAHLQDSAAPFCSECGQKLQPLNESDKVERKEKKRLPFFRNRKRTKPAENLAQAEPEPSTDGSSVESEDADRNYDGYYEDILPTDLGRKRDPVDRTLVIKILLLGAAVLLIISACVVALYLL</sequence>